<evidence type="ECO:0000313" key="3">
    <source>
        <dbReference type="EMBL" id="KAJ9705486.1"/>
    </source>
</evidence>
<name>A0AA39ADB7_VITRO</name>
<evidence type="ECO:0000313" key="4">
    <source>
        <dbReference type="Proteomes" id="UP001168098"/>
    </source>
</evidence>
<feature type="region of interest" description="Disordered" evidence="1">
    <location>
        <begin position="447"/>
        <end position="467"/>
    </location>
</feature>
<dbReference type="Gene3D" id="3.10.20.90">
    <property type="entry name" value="Phosphatidylinositol 3-kinase Catalytic Subunit, Chain A, domain 1"/>
    <property type="match status" value="1"/>
</dbReference>
<dbReference type="EMBL" id="JARBHA010000003">
    <property type="protein sequence ID" value="KAJ9705486.1"/>
    <property type="molecule type" value="Genomic_DNA"/>
</dbReference>
<evidence type="ECO:0000256" key="1">
    <source>
        <dbReference type="SAM" id="MobiDB-lite"/>
    </source>
</evidence>
<sequence length="467" mass="50231">MENYTYTSYADSGESSPRSRELEFENSGAASWEDQPLHQPSKVKFMCSYGGKIQPRAHDNQLSYTGGETKILSVDRSIKFSSLINKLCVLCEADVCFKYQLPGEDLDALISVTNDDDLEHMMHEYDRLCRPSAKPARLRLFLFPATPPSVGSGDMKTERERFFEALNSGPIQSVDATSPPATAPPSNVDFLFGLDKGVSSPAPVAKLPVPVPEPPVPAEMPSLGNPGGDGRVFAADLGVNQAEIQRQIQDLQRLQISAQEQGAYQRKSDDNMYGGYAGDYYVQKMPEKAPPPSTIPATVPATYWQEKRAPGGGFPGGMQATPGLPEQPVYMIPAPASVYHTPVARPVTGQSGQGYYAMRMGPDVYREQTPVYSVMQQPPVPATMPAPAPKLPNYSEGLGMVRPSGVGVADTGYTQVAYDSQGRQVYYTAPGGVVAPYQAMAAVSTTSGPLNQDSGKVTAAKVSQASV</sequence>
<feature type="region of interest" description="Disordered" evidence="1">
    <location>
        <begin position="1"/>
        <end position="34"/>
    </location>
</feature>
<dbReference type="AlphaFoldDB" id="A0AA39ADB7"/>
<dbReference type="InterPro" id="IPR000270">
    <property type="entry name" value="PB1_dom"/>
</dbReference>
<dbReference type="Proteomes" id="UP001168098">
    <property type="component" value="Unassembled WGS sequence"/>
</dbReference>
<feature type="compositionally biased region" description="Polar residues" evidence="1">
    <location>
        <begin position="1"/>
        <end position="16"/>
    </location>
</feature>
<organism evidence="3 4">
    <name type="scientific">Vitis rotundifolia</name>
    <name type="common">Muscadine grape</name>
    <dbReference type="NCBI Taxonomy" id="103349"/>
    <lineage>
        <taxon>Eukaryota</taxon>
        <taxon>Viridiplantae</taxon>
        <taxon>Streptophyta</taxon>
        <taxon>Embryophyta</taxon>
        <taxon>Tracheophyta</taxon>
        <taxon>Spermatophyta</taxon>
        <taxon>Magnoliopsida</taxon>
        <taxon>eudicotyledons</taxon>
        <taxon>Gunneridae</taxon>
        <taxon>Pentapetalae</taxon>
        <taxon>rosids</taxon>
        <taxon>Vitales</taxon>
        <taxon>Vitaceae</taxon>
        <taxon>Viteae</taxon>
        <taxon>Vitis</taxon>
    </lineage>
</organism>
<proteinExistence type="predicted"/>
<dbReference type="InterPro" id="IPR053198">
    <property type="entry name" value="Gynoecium_Dev_Regulator"/>
</dbReference>
<keyword evidence="4" id="KW-1185">Reference proteome</keyword>
<accession>A0AA39ADB7</accession>
<dbReference type="SUPFAM" id="SSF54277">
    <property type="entry name" value="CAD &amp; PB1 domains"/>
    <property type="match status" value="1"/>
</dbReference>
<protein>
    <recommendedName>
        <fullName evidence="2">PB1 domain-containing protein</fullName>
    </recommendedName>
</protein>
<gene>
    <name evidence="3" type="ORF">PVL29_003500</name>
</gene>
<dbReference type="PANTHER" id="PTHR31066">
    <property type="entry name" value="OS05G0427100 PROTEIN-RELATED"/>
    <property type="match status" value="1"/>
</dbReference>
<reference evidence="3 4" key="1">
    <citation type="journal article" date="2023" name="BMC Biotechnol.">
        <title>Vitis rotundifolia cv Carlos genome sequencing.</title>
        <authorList>
            <person name="Huff M."/>
            <person name="Hulse-Kemp A."/>
            <person name="Scheffler B."/>
            <person name="Youngblood R."/>
            <person name="Simpson S."/>
            <person name="Babiker E."/>
            <person name="Staton M."/>
        </authorList>
    </citation>
    <scope>NUCLEOTIDE SEQUENCE [LARGE SCALE GENOMIC DNA]</scope>
    <source>
        <tissue evidence="3">Leaf</tissue>
    </source>
</reference>
<dbReference type="SMART" id="SM00666">
    <property type="entry name" value="PB1"/>
    <property type="match status" value="1"/>
</dbReference>
<dbReference type="PANTHER" id="PTHR31066:SF100">
    <property type="entry name" value="PB1 DOMAIN-CONTAINING PROTEIN"/>
    <property type="match status" value="1"/>
</dbReference>
<comment type="caution">
    <text evidence="3">The sequence shown here is derived from an EMBL/GenBank/DDBJ whole genome shotgun (WGS) entry which is preliminary data.</text>
</comment>
<dbReference type="Pfam" id="PF00564">
    <property type="entry name" value="PB1"/>
    <property type="match status" value="1"/>
</dbReference>
<evidence type="ECO:0000259" key="2">
    <source>
        <dbReference type="SMART" id="SM00666"/>
    </source>
</evidence>
<feature type="domain" description="PB1" evidence="2">
    <location>
        <begin position="57"/>
        <end position="145"/>
    </location>
</feature>
<dbReference type="CDD" id="cd06410">
    <property type="entry name" value="PB1_UP2"/>
    <property type="match status" value="1"/>
</dbReference>
<dbReference type="FunFam" id="3.10.20.90:FF:000058">
    <property type="entry name" value="Octicosapeptide/phox/Bem1p domain kinase superfamily protein"/>
    <property type="match status" value="1"/>
</dbReference>